<dbReference type="EMBL" id="JACHJT010000002">
    <property type="protein sequence ID" value="MBB4935058.1"/>
    <property type="molecule type" value="Genomic_DNA"/>
</dbReference>
<protein>
    <recommendedName>
        <fullName evidence="4">DUF4352 domain-containing protein</fullName>
    </recommendedName>
</protein>
<name>A0A7W7RN43_9ACTN</name>
<evidence type="ECO:0000256" key="1">
    <source>
        <dbReference type="SAM" id="MobiDB-lite"/>
    </source>
</evidence>
<reference evidence="2 3" key="1">
    <citation type="submission" date="2020-08" db="EMBL/GenBank/DDBJ databases">
        <title>Sequencing the genomes of 1000 actinobacteria strains.</title>
        <authorList>
            <person name="Klenk H.-P."/>
        </authorList>
    </citation>
    <scope>NUCLEOTIDE SEQUENCE [LARGE SCALE GENOMIC DNA]</scope>
    <source>
        <strain evidence="2 3">DSM 102030</strain>
    </source>
</reference>
<evidence type="ECO:0008006" key="4">
    <source>
        <dbReference type="Google" id="ProtNLM"/>
    </source>
</evidence>
<dbReference type="Proteomes" id="UP000523007">
    <property type="component" value="Unassembled WGS sequence"/>
</dbReference>
<evidence type="ECO:0000313" key="3">
    <source>
        <dbReference type="Proteomes" id="UP000523007"/>
    </source>
</evidence>
<feature type="compositionally biased region" description="Basic and acidic residues" evidence="1">
    <location>
        <begin position="213"/>
        <end position="232"/>
    </location>
</feature>
<accession>A0A7W7RN43</accession>
<keyword evidence="3" id="KW-1185">Reference proteome</keyword>
<dbReference type="AlphaFoldDB" id="A0A7W7RN43"/>
<organism evidence="2 3">
    <name type="scientific">Lipingzhangella halophila</name>
    <dbReference type="NCBI Taxonomy" id="1783352"/>
    <lineage>
        <taxon>Bacteria</taxon>
        <taxon>Bacillati</taxon>
        <taxon>Actinomycetota</taxon>
        <taxon>Actinomycetes</taxon>
        <taxon>Streptosporangiales</taxon>
        <taxon>Nocardiopsidaceae</taxon>
        <taxon>Lipingzhangella</taxon>
    </lineage>
</organism>
<gene>
    <name evidence="2" type="ORF">F4561_005952</name>
</gene>
<proteinExistence type="predicted"/>
<evidence type="ECO:0000313" key="2">
    <source>
        <dbReference type="EMBL" id="MBB4935058.1"/>
    </source>
</evidence>
<comment type="caution">
    <text evidence="2">The sequence shown here is derived from an EMBL/GenBank/DDBJ whole genome shotgun (WGS) entry which is preliminary data.</text>
</comment>
<dbReference type="RefSeq" id="WP_184584841.1">
    <property type="nucleotide sequence ID" value="NZ_JACHJT010000002.1"/>
</dbReference>
<sequence length="232" mass="24379">MTPPHRSLPRLLLTAALSVLLLALIGVTRAYHVEFDQRVAPIAYSGDASEVVDASRFTLEVDEVRFGHDIAGGDFEPLTGTEADPDYVWMVITVTIEATKESMAIHDPVRLECGDTSYAGRVSSPLPSGGLGASPLQAGIPVTGSLAFELPPEKIIDPTLRVTAVSAGAAVDDRLSSEAVVDLGLRDEELSTRIDEAAETVEVTGGDQSGGLADERRAPAEPTGEKDGATND</sequence>
<feature type="region of interest" description="Disordered" evidence="1">
    <location>
        <begin position="194"/>
        <end position="232"/>
    </location>
</feature>